<dbReference type="EMBL" id="VDMD01000006">
    <property type="protein sequence ID" value="TRM64832.1"/>
    <property type="molecule type" value="Genomic_DNA"/>
</dbReference>
<organism evidence="1 2">
    <name type="scientific">Schizophyllum amplum</name>
    <dbReference type="NCBI Taxonomy" id="97359"/>
    <lineage>
        <taxon>Eukaryota</taxon>
        <taxon>Fungi</taxon>
        <taxon>Dikarya</taxon>
        <taxon>Basidiomycota</taxon>
        <taxon>Agaricomycotina</taxon>
        <taxon>Agaricomycetes</taxon>
        <taxon>Agaricomycetidae</taxon>
        <taxon>Agaricales</taxon>
        <taxon>Schizophyllaceae</taxon>
        <taxon>Schizophyllum</taxon>
    </lineage>
</organism>
<accession>A0A550CJ37</accession>
<evidence type="ECO:0000313" key="1">
    <source>
        <dbReference type="EMBL" id="TRM64832.1"/>
    </source>
</evidence>
<reference evidence="1 2" key="1">
    <citation type="journal article" date="2019" name="New Phytol.">
        <title>Comparative genomics reveals unique wood-decay strategies and fruiting body development in the Schizophyllaceae.</title>
        <authorList>
            <person name="Almasi E."/>
            <person name="Sahu N."/>
            <person name="Krizsan K."/>
            <person name="Balint B."/>
            <person name="Kovacs G.M."/>
            <person name="Kiss B."/>
            <person name="Cseklye J."/>
            <person name="Drula E."/>
            <person name="Henrissat B."/>
            <person name="Nagy I."/>
            <person name="Chovatia M."/>
            <person name="Adam C."/>
            <person name="LaButti K."/>
            <person name="Lipzen A."/>
            <person name="Riley R."/>
            <person name="Grigoriev I.V."/>
            <person name="Nagy L.G."/>
        </authorList>
    </citation>
    <scope>NUCLEOTIDE SEQUENCE [LARGE SCALE GENOMIC DNA]</scope>
    <source>
        <strain evidence="1 2">NL-1724</strain>
    </source>
</reference>
<evidence type="ECO:0000313" key="2">
    <source>
        <dbReference type="Proteomes" id="UP000320762"/>
    </source>
</evidence>
<comment type="caution">
    <text evidence="1">The sequence shown here is derived from an EMBL/GenBank/DDBJ whole genome shotgun (WGS) entry which is preliminary data.</text>
</comment>
<keyword evidence="2" id="KW-1185">Reference proteome</keyword>
<proteinExistence type="predicted"/>
<dbReference type="Proteomes" id="UP000320762">
    <property type="component" value="Unassembled WGS sequence"/>
</dbReference>
<dbReference type="AlphaFoldDB" id="A0A550CJ37"/>
<gene>
    <name evidence="1" type="ORF">BD626DRAFT_235660</name>
</gene>
<sequence>MPRCDAKFPTEVPTPPRLHCDALQPACAQVYKTPALLLVSVNACSICSVVISSVLLPTSLRRLPSAASSDRNLCSSLYPTSDTRLPCLIPSSSNSGCRAGEKAGALKISFTVAACSACACRAAGICGVFTYVRLSSGLEDWTTRHCDHCLPMTDIECSSFKYHGVRHVARNTPERRSKDYARCHYAPTTHVRRQYCQTRFLVSPRHQVHHSVLECAVRLQTDSPLLSLALPRVQCLPFFQNLSHAGPRSARVHCLRRNRLAGSQSGGHST</sequence>
<protein>
    <submittedName>
        <fullName evidence="1">Uncharacterized protein</fullName>
    </submittedName>
</protein>
<name>A0A550CJ37_9AGAR</name>